<organism evidence="9 10">
    <name type="scientific">Paxillus rubicundulus Ve08.2h10</name>
    <dbReference type="NCBI Taxonomy" id="930991"/>
    <lineage>
        <taxon>Eukaryota</taxon>
        <taxon>Fungi</taxon>
        <taxon>Dikarya</taxon>
        <taxon>Basidiomycota</taxon>
        <taxon>Agaricomycotina</taxon>
        <taxon>Agaricomycetes</taxon>
        <taxon>Agaricomycetidae</taxon>
        <taxon>Boletales</taxon>
        <taxon>Paxilineae</taxon>
        <taxon>Paxillaceae</taxon>
        <taxon>Paxillus</taxon>
    </lineage>
</organism>
<feature type="transmembrane region" description="Helical" evidence="6">
    <location>
        <begin position="212"/>
        <end position="229"/>
    </location>
</feature>
<keyword evidence="2 6" id="KW-0812">Transmembrane</keyword>
<dbReference type="FunCoup" id="A0A0D0DUL5">
    <property type="interactions" value="63"/>
</dbReference>
<evidence type="ECO:0000313" key="10">
    <source>
        <dbReference type="Proteomes" id="UP000054538"/>
    </source>
</evidence>
<dbReference type="InterPro" id="IPR049456">
    <property type="entry name" value="Anoctamin_N_fung"/>
</dbReference>
<feature type="region of interest" description="Disordered" evidence="5">
    <location>
        <begin position="498"/>
        <end position="519"/>
    </location>
</feature>
<dbReference type="GO" id="GO:0016020">
    <property type="term" value="C:membrane"/>
    <property type="evidence" value="ECO:0007669"/>
    <property type="project" value="UniProtKB-SubCell"/>
</dbReference>
<feature type="domain" description="Anoctamin transmembrane" evidence="7">
    <location>
        <begin position="171"/>
        <end position="680"/>
    </location>
</feature>
<evidence type="ECO:0000259" key="8">
    <source>
        <dbReference type="Pfam" id="PF20877"/>
    </source>
</evidence>
<dbReference type="Pfam" id="PF20877">
    <property type="entry name" value="Anoctamin_N"/>
    <property type="match status" value="1"/>
</dbReference>
<evidence type="ECO:0008006" key="11">
    <source>
        <dbReference type="Google" id="ProtNLM"/>
    </source>
</evidence>
<dbReference type="STRING" id="930991.A0A0D0DUL5"/>
<keyword evidence="4 6" id="KW-0472">Membrane</keyword>
<protein>
    <recommendedName>
        <fullName evidence="11">DUF590-domain-containing protein</fullName>
    </recommendedName>
</protein>
<dbReference type="Proteomes" id="UP000054538">
    <property type="component" value="Unassembled WGS sequence"/>
</dbReference>
<reference evidence="10" key="2">
    <citation type="submission" date="2015-01" db="EMBL/GenBank/DDBJ databases">
        <title>Evolutionary Origins and Diversification of the Mycorrhizal Mutualists.</title>
        <authorList>
            <consortium name="DOE Joint Genome Institute"/>
            <consortium name="Mycorrhizal Genomics Consortium"/>
            <person name="Kohler A."/>
            <person name="Kuo A."/>
            <person name="Nagy L.G."/>
            <person name="Floudas D."/>
            <person name="Copeland A."/>
            <person name="Barry K.W."/>
            <person name="Cichocki N."/>
            <person name="Veneault-Fourrey C."/>
            <person name="LaButti K."/>
            <person name="Lindquist E.A."/>
            <person name="Lipzen A."/>
            <person name="Lundell T."/>
            <person name="Morin E."/>
            <person name="Murat C."/>
            <person name="Riley R."/>
            <person name="Ohm R."/>
            <person name="Sun H."/>
            <person name="Tunlid A."/>
            <person name="Henrissat B."/>
            <person name="Grigoriev I.V."/>
            <person name="Hibbett D.S."/>
            <person name="Martin F."/>
        </authorList>
    </citation>
    <scope>NUCLEOTIDE SEQUENCE [LARGE SCALE GENOMIC DNA]</scope>
    <source>
        <strain evidence="10">Ve08.2h10</strain>
    </source>
</reference>
<accession>A0A0D0DUL5</accession>
<reference evidence="9 10" key="1">
    <citation type="submission" date="2014-04" db="EMBL/GenBank/DDBJ databases">
        <authorList>
            <consortium name="DOE Joint Genome Institute"/>
            <person name="Kuo A."/>
            <person name="Kohler A."/>
            <person name="Jargeat P."/>
            <person name="Nagy L.G."/>
            <person name="Floudas D."/>
            <person name="Copeland A."/>
            <person name="Barry K.W."/>
            <person name="Cichocki N."/>
            <person name="Veneault-Fourrey C."/>
            <person name="LaButti K."/>
            <person name="Lindquist E.A."/>
            <person name="Lipzen A."/>
            <person name="Lundell T."/>
            <person name="Morin E."/>
            <person name="Murat C."/>
            <person name="Sun H."/>
            <person name="Tunlid A."/>
            <person name="Henrissat B."/>
            <person name="Grigoriev I.V."/>
            <person name="Hibbett D.S."/>
            <person name="Martin F."/>
            <person name="Nordberg H.P."/>
            <person name="Cantor M.N."/>
            <person name="Hua S.X."/>
        </authorList>
    </citation>
    <scope>NUCLEOTIDE SEQUENCE [LARGE SCALE GENOMIC DNA]</scope>
    <source>
        <strain evidence="9 10">Ve08.2h10</strain>
    </source>
</reference>
<name>A0A0D0DUL5_9AGAM</name>
<dbReference type="GO" id="GO:0005254">
    <property type="term" value="F:chloride channel activity"/>
    <property type="evidence" value="ECO:0007669"/>
    <property type="project" value="TreeGrafter"/>
</dbReference>
<evidence type="ECO:0000256" key="5">
    <source>
        <dbReference type="SAM" id="MobiDB-lite"/>
    </source>
</evidence>
<dbReference type="EMBL" id="KN825243">
    <property type="protein sequence ID" value="KIK92796.1"/>
    <property type="molecule type" value="Genomic_DNA"/>
</dbReference>
<evidence type="ECO:0000259" key="7">
    <source>
        <dbReference type="Pfam" id="PF04547"/>
    </source>
</evidence>
<evidence type="ECO:0000256" key="6">
    <source>
        <dbReference type="SAM" id="Phobius"/>
    </source>
</evidence>
<evidence type="ECO:0000256" key="4">
    <source>
        <dbReference type="ARBA" id="ARBA00023136"/>
    </source>
</evidence>
<dbReference type="AlphaFoldDB" id="A0A0D0DUL5"/>
<feature type="transmembrane region" description="Helical" evidence="6">
    <location>
        <begin position="274"/>
        <end position="295"/>
    </location>
</feature>
<feature type="domain" description="Anoctamin alpha-beta plait" evidence="8">
    <location>
        <begin position="4"/>
        <end position="139"/>
    </location>
</feature>
<dbReference type="OrthoDB" id="296386at2759"/>
<dbReference type="InParanoid" id="A0A0D0DUL5"/>
<keyword evidence="10" id="KW-1185">Reference proteome</keyword>
<sequence>MPPHVDVVVVFRASSKRTTLSKEQIRQDAAKSERQYTALIDTLTRAGLKAVGRRGENQDQLLVLVTCPPDVLVKLVHCERRSDFLYGLPMSKFEFAAPDLDSAPLSPADRIRLVHAYVTSTPQDGGLGIIPDSKEWDLVQSVMVLHNHNFNEQWIRLWTRHRIASVQLEKVRDQFGDSVALYFFFLNAYTRALIFPSVLGVAFYFLGTPYSVLYSTLLFIWSVVFVEWWRLQERILSVRWCTQGSFRVEKRRADHDPSFAWHEKTARKMASIPVILLFASVLAVLLTGIFVLEAFVTQLYKGPGHRIVAFSPTLLFAALVPQLLGVYKASAKRYTDWENHPHQSSHARSLSLKVFTLSAINAYLGLALSAFVYVPFGESVMHLVQHHLFSSGAHTRAAALLEKLNLNLNETIKFGLGGGEKAVVGKLAAHSLFEADRANARQKLNPSRLQDQMFAFTVTNQVVNTFQEIGLPYVQRAIESFRAGKGFSNGNGKGIGKKKRVAFDDEPAGQGHGDARTREEREFLETVRSEVALPEYEVFEDYGEMVTQFGYIALWSTIWPLAPAMSLLNNYIEARSDAFKIAVHTRRPIPVRTDTIGPWFELLSFLTWLSALTNSALVYLFRPPDHELANVTITEGEGLLVHPGYNGIVAMKELLVSALLIALLASHGYLLLRSAVRHMLELALWRGSKEMKEAERVEREIKERYLEQCGMGAARSETIKRDSVIDDWASFWALDEGLDEIQKTIKDA</sequence>
<dbReference type="HOGENOM" id="CLU_010867_1_0_1"/>
<feature type="transmembrane region" description="Helical" evidence="6">
    <location>
        <begin position="307"/>
        <end position="329"/>
    </location>
</feature>
<evidence type="ECO:0000256" key="3">
    <source>
        <dbReference type="ARBA" id="ARBA00022989"/>
    </source>
</evidence>
<feature type="transmembrane region" description="Helical" evidence="6">
    <location>
        <begin position="350"/>
        <end position="374"/>
    </location>
</feature>
<comment type="subcellular location">
    <subcellularLocation>
        <location evidence="1">Membrane</location>
        <topology evidence="1">Multi-pass membrane protein</topology>
    </subcellularLocation>
</comment>
<dbReference type="InterPro" id="IPR007632">
    <property type="entry name" value="Anoctamin"/>
</dbReference>
<dbReference type="GO" id="GO:0032541">
    <property type="term" value="C:cortical endoplasmic reticulum"/>
    <property type="evidence" value="ECO:0007669"/>
    <property type="project" value="TreeGrafter"/>
</dbReference>
<evidence type="ECO:0000313" key="9">
    <source>
        <dbReference type="EMBL" id="KIK92796.1"/>
    </source>
</evidence>
<gene>
    <name evidence="9" type="ORF">PAXRUDRAFT_146545</name>
</gene>
<proteinExistence type="predicted"/>
<evidence type="ECO:0000256" key="2">
    <source>
        <dbReference type="ARBA" id="ARBA00022692"/>
    </source>
</evidence>
<dbReference type="Pfam" id="PF04547">
    <property type="entry name" value="Anoctamin"/>
    <property type="match status" value="1"/>
</dbReference>
<keyword evidence="3 6" id="KW-1133">Transmembrane helix</keyword>
<dbReference type="PANTHER" id="PTHR12308:SF73">
    <property type="entry name" value="ANOCTAMIN"/>
    <property type="match status" value="1"/>
</dbReference>
<dbReference type="InterPro" id="IPR049452">
    <property type="entry name" value="Anoctamin_TM"/>
</dbReference>
<evidence type="ECO:0000256" key="1">
    <source>
        <dbReference type="ARBA" id="ARBA00004141"/>
    </source>
</evidence>
<dbReference type="PANTHER" id="PTHR12308">
    <property type="entry name" value="ANOCTAMIN"/>
    <property type="match status" value="1"/>
</dbReference>